<dbReference type="RefSeq" id="WP_106384132.1">
    <property type="nucleotide sequence ID" value="NZ_JAPAIE010000019.1"/>
</dbReference>
<comment type="caution">
    <text evidence="2">The sequence shown here is derived from an EMBL/GenBank/DDBJ whole genome shotgun (WGS) entry which is preliminary data.</text>
</comment>
<feature type="region of interest" description="Disordered" evidence="1">
    <location>
        <begin position="1"/>
        <end position="21"/>
    </location>
</feature>
<dbReference type="AlphaFoldDB" id="A0A2T0G5L4"/>
<dbReference type="EMBL" id="PVSZ01000008">
    <property type="protein sequence ID" value="PRT71343.1"/>
    <property type="molecule type" value="Genomic_DNA"/>
</dbReference>
<protein>
    <submittedName>
        <fullName evidence="2">Uncharacterized protein</fullName>
    </submittedName>
</protein>
<name>A0A2T0G5L4_STRAP</name>
<organism evidence="2 3">
    <name type="scientific">Streptococcus anginosus</name>
    <dbReference type="NCBI Taxonomy" id="1328"/>
    <lineage>
        <taxon>Bacteria</taxon>
        <taxon>Bacillati</taxon>
        <taxon>Bacillota</taxon>
        <taxon>Bacilli</taxon>
        <taxon>Lactobacillales</taxon>
        <taxon>Streptococcaceae</taxon>
        <taxon>Streptococcus</taxon>
        <taxon>Streptococcus anginosus group</taxon>
    </lineage>
</organism>
<gene>
    <name evidence="2" type="ORF">C6A27_03770</name>
</gene>
<evidence type="ECO:0000256" key="1">
    <source>
        <dbReference type="SAM" id="MobiDB-lite"/>
    </source>
</evidence>
<dbReference type="Proteomes" id="UP000238573">
    <property type="component" value="Unassembled WGS sequence"/>
</dbReference>
<accession>A0A2T0G5L4</accession>
<evidence type="ECO:0000313" key="3">
    <source>
        <dbReference type="Proteomes" id="UP000238573"/>
    </source>
</evidence>
<proteinExistence type="predicted"/>
<sequence>MRIFYSRSYPPKGIKDNRSQFEKNKDNDWNMVHMYRSMLSGGSPNTTLEQVLALENWFEKVYGILVDEYCPPHLLEKRNKWHKQK</sequence>
<evidence type="ECO:0000313" key="2">
    <source>
        <dbReference type="EMBL" id="PRT71343.1"/>
    </source>
</evidence>
<reference evidence="2 3" key="1">
    <citation type="journal article" date="1993" name="J. Dent. Res.">
        <title>The isolation and characterization of milleri group streptococci from dental periapical abscesses.</title>
        <authorList>
            <person name="Fisher L.E."/>
            <person name="Russell R.R."/>
        </authorList>
    </citation>
    <scope>NUCLEOTIDE SEQUENCE [LARGE SCALE GENOMIC DNA]</scope>
    <source>
        <strain evidence="2 3">OUP21</strain>
    </source>
</reference>